<dbReference type="GO" id="GO:0050297">
    <property type="term" value="F:stizolobate synthase activity"/>
    <property type="evidence" value="ECO:0007669"/>
    <property type="project" value="UniProtKB-EC"/>
</dbReference>
<dbReference type="PANTHER" id="PTHR30096:SF0">
    <property type="entry name" value="4,5-DOPA DIOXYGENASE EXTRADIOL-LIKE PROTEIN"/>
    <property type="match status" value="1"/>
</dbReference>
<dbReference type="PIRSF" id="PIRSF006157">
    <property type="entry name" value="Doxgns_DODA"/>
    <property type="match status" value="1"/>
</dbReference>
<protein>
    <recommendedName>
        <fullName evidence="5">stizolobate synthase</fullName>
        <ecNumber evidence="5">1.13.11.29</ecNumber>
    </recommendedName>
</protein>
<comment type="pathway">
    <text evidence="3">Pigment biosynthesis; betalain biosynthesis.</text>
</comment>
<evidence type="ECO:0000256" key="3">
    <source>
        <dbReference type="ARBA" id="ARBA00005034"/>
    </source>
</evidence>
<keyword evidence="8 11" id="KW-0223">Dioxygenase</keyword>
<evidence type="ECO:0000256" key="5">
    <source>
        <dbReference type="ARBA" id="ARBA00013224"/>
    </source>
</evidence>
<proteinExistence type="evidence at transcript level"/>
<dbReference type="InterPro" id="IPR014436">
    <property type="entry name" value="Extradiol_dOase_DODA"/>
</dbReference>
<reference evidence="11" key="1">
    <citation type="journal article" date="2009" name="Plant Cell Physiol.">
        <title>Detection of DOPA 4,5-dioxygenase (DOD) activity using recombinant protein prepared from Escherichia coli cells harboring cDNA encoding DOD from Mirabilis jalapa.</title>
        <authorList>
            <person name="Sasaki N."/>
            <person name="Abe Y."/>
            <person name="Goda Y."/>
            <person name="Adachi T."/>
            <person name="Kasahara K."/>
            <person name="Ozeki Y."/>
        </authorList>
    </citation>
    <scope>NUCLEOTIDE SEQUENCE</scope>
</reference>
<keyword evidence="6" id="KW-0479">Metal-binding</keyword>
<name>B6F0W9_9CARY</name>
<sequence length="268" mass="30042">MGGEKKMKGTYYIAHGDPIMYINKSIKLRHFLEEWKENVVMEKPICILVISAHWDTDVPTVNLVEHCDTIHDFDDYPDPLYQIKYPAPGAPKLAMKVQELLKGGGFKCEVDTKRGLDHAAWFPLMLMYPEADIPICELSVQTNKDGTHHYNLGKALSPLLNDDVLIIGSGGAVHPSDDTPHCPNGVAPWALQFDNWLEDALLSGRYEDVKEFKKMAPNWEISHPGQEHLYPLHVALGAAGNNVKTELIHQTWAANGVFGYSSYKFTST</sequence>
<evidence type="ECO:0000256" key="6">
    <source>
        <dbReference type="ARBA" id="ARBA00022723"/>
    </source>
</evidence>
<accession>B6F0W9</accession>
<dbReference type="EC" id="1.13.11.29" evidence="5"/>
<dbReference type="EMBL" id="AB435373">
    <property type="protein sequence ID" value="BAG80687.1"/>
    <property type="molecule type" value="mRNA"/>
</dbReference>
<dbReference type="PANTHER" id="PTHR30096">
    <property type="entry name" value="4,5-DOPA DIOXYGENASE EXTRADIOL-LIKE PROTEIN"/>
    <property type="match status" value="1"/>
</dbReference>
<dbReference type="GO" id="GO:0008198">
    <property type="term" value="F:ferrous iron binding"/>
    <property type="evidence" value="ECO:0007669"/>
    <property type="project" value="InterPro"/>
</dbReference>
<dbReference type="CDD" id="cd07363">
    <property type="entry name" value="45_DOPA_Dioxygenase"/>
    <property type="match status" value="1"/>
</dbReference>
<comment type="catalytic activity">
    <reaction evidence="1">
        <text>L-dopa + O2 = 4-(L-alanin-3-yl)-2-hydroxy-cis,cis-muconate 6-semialdehyde + H(+)</text>
        <dbReference type="Rhea" id="RHEA:21220"/>
        <dbReference type="ChEBI" id="CHEBI:15378"/>
        <dbReference type="ChEBI" id="CHEBI:15379"/>
        <dbReference type="ChEBI" id="CHEBI:57504"/>
        <dbReference type="ChEBI" id="CHEBI:57639"/>
        <dbReference type="EC" id="1.13.11.29"/>
    </reaction>
</comment>
<evidence type="ECO:0000256" key="8">
    <source>
        <dbReference type="ARBA" id="ARBA00022964"/>
    </source>
</evidence>
<evidence type="ECO:0000313" key="11">
    <source>
        <dbReference type="EMBL" id="BAG80687.1"/>
    </source>
</evidence>
<evidence type="ECO:0000256" key="4">
    <source>
        <dbReference type="ARBA" id="ARBA00007581"/>
    </source>
</evidence>
<dbReference type="GO" id="GO:0008270">
    <property type="term" value="F:zinc ion binding"/>
    <property type="evidence" value="ECO:0007669"/>
    <property type="project" value="InterPro"/>
</dbReference>
<dbReference type="SUPFAM" id="SSF53213">
    <property type="entry name" value="LigB-like"/>
    <property type="match status" value="1"/>
</dbReference>
<evidence type="ECO:0000256" key="1">
    <source>
        <dbReference type="ARBA" id="ARBA00000466"/>
    </source>
</evidence>
<dbReference type="AlphaFoldDB" id="B6F0W9"/>
<comment type="similarity">
    <text evidence="4">Belongs to the DODA-type extradiol aromatic ring-opening dioxygenase family.</text>
</comment>
<evidence type="ECO:0000256" key="9">
    <source>
        <dbReference type="ARBA" id="ARBA00023002"/>
    </source>
</evidence>
<comment type="cofactor">
    <cofactor evidence="2">
        <name>Zn(2+)</name>
        <dbReference type="ChEBI" id="CHEBI:29105"/>
    </cofactor>
</comment>
<evidence type="ECO:0000256" key="7">
    <source>
        <dbReference type="ARBA" id="ARBA00022833"/>
    </source>
</evidence>
<feature type="domain" description="Extradiol ring-cleavage dioxygenase class III enzyme subunit B" evidence="10">
    <location>
        <begin position="10"/>
        <end position="261"/>
    </location>
</feature>
<organism evidence="11">
    <name type="scientific">Bougainvillea glabra</name>
    <dbReference type="NCBI Taxonomy" id="3541"/>
    <lineage>
        <taxon>Eukaryota</taxon>
        <taxon>Viridiplantae</taxon>
        <taxon>Streptophyta</taxon>
        <taxon>Embryophyta</taxon>
        <taxon>Tracheophyta</taxon>
        <taxon>Spermatophyta</taxon>
        <taxon>Magnoliopsida</taxon>
        <taxon>eudicotyledons</taxon>
        <taxon>Gunneridae</taxon>
        <taxon>Pentapetalae</taxon>
        <taxon>Caryophyllales</taxon>
        <taxon>Nyctaginaceae</taxon>
        <taxon>Bougainvillea</taxon>
    </lineage>
</organism>
<keyword evidence="7" id="KW-0862">Zinc</keyword>
<dbReference type="InterPro" id="IPR004183">
    <property type="entry name" value="Xdiol_dOase_suB"/>
</dbReference>
<evidence type="ECO:0000259" key="10">
    <source>
        <dbReference type="Pfam" id="PF02900"/>
    </source>
</evidence>
<gene>
    <name evidence="11" type="primary">dod</name>
</gene>
<evidence type="ECO:0000256" key="2">
    <source>
        <dbReference type="ARBA" id="ARBA00001947"/>
    </source>
</evidence>
<dbReference type="Gene3D" id="3.40.830.10">
    <property type="entry name" value="LigB-like"/>
    <property type="match status" value="1"/>
</dbReference>
<dbReference type="UniPathway" id="UPA00278"/>
<keyword evidence="9" id="KW-0560">Oxidoreductase</keyword>
<dbReference type="Pfam" id="PF02900">
    <property type="entry name" value="LigB"/>
    <property type="match status" value="1"/>
</dbReference>